<dbReference type="EMBL" id="JAJAGO010000001">
    <property type="protein sequence ID" value="MCT2588423.1"/>
    <property type="molecule type" value="Genomic_DNA"/>
</dbReference>
<dbReference type="RefSeq" id="WP_260215331.1">
    <property type="nucleotide sequence ID" value="NZ_JAJAGO010000001.1"/>
</dbReference>
<gene>
    <name evidence="1" type="ORF">LHJ74_00420</name>
</gene>
<comment type="caution">
    <text evidence="1">The sequence shown here is derived from an EMBL/GenBank/DDBJ whole genome shotgun (WGS) entry which is preliminary data.</text>
</comment>
<evidence type="ECO:0008006" key="3">
    <source>
        <dbReference type="Google" id="ProtNLM"/>
    </source>
</evidence>
<proteinExistence type="predicted"/>
<protein>
    <recommendedName>
        <fullName evidence="3">Ribbon-helix-helix protein CopG domain-containing protein</fullName>
    </recommendedName>
</protein>
<name>A0ABT2JL27_9ACTN</name>
<keyword evidence="2" id="KW-1185">Reference proteome</keyword>
<evidence type="ECO:0000313" key="1">
    <source>
        <dbReference type="EMBL" id="MCT2588423.1"/>
    </source>
</evidence>
<organism evidence="1 2">
    <name type="scientific">Streptomyces gossypii</name>
    <dbReference type="NCBI Taxonomy" id="2883101"/>
    <lineage>
        <taxon>Bacteria</taxon>
        <taxon>Bacillati</taxon>
        <taxon>Actinomycetota</taxon>
        <taxon>Actinomycetes</taxon>
        <taxon>Kitasatosporales</taxon>
        <taxon>Streptomycetaceae</taxon>
        <taxon>Streptomyces</taxon>
    </lineage>
</organism>
<dbReference type="Proteomes" id="UP001156389">
    <property type="component" value="Unassembled WGS sequence"/>
</dbReference>
<evidence type="ECO:0000313" key="2">
    <source>
        <dbReference type="Proteomes" id="UP001156389"/>
    </source>
</evidence>
<reference evidence="1 2" key="1">
    <citation type="submission" date="2021-10" db="EMBL/GenBank/DDBJ databases">
        <title>Streptomyces gossypii sp. nov., isolated from soil collected from cotton field.</title>
        <authorList>
            <person name="Ge X."/>
            <person name="Chen X."/>
            <person name="Liu W."/>
        </authorList>
    </citation>
    <scope>NUCLEOTIDE SEQUENCE [LARGE SCALE GENOMIC DNA]</scope>
    <source>
        <strain evidence="1 2">N2-109</strain>
    </source>
</reference>
<accession>A0ABT2JL27</accession>
<sequence length="93" mass="9936">MGEGTDTSIKVSKAARARLGVLAAERGTTIRSLVEELAAGRLTRAEREARGQAARAHLREHMGVEVTEDDLAAGDRLLPEMEARAARQRGATA</sequence>